<gene>
    <name evidence="1" type="ORF">O6H91_01G035600</name>
</gene>
<sequence>MTCRDVQGCYALLLIVSTPGRICKRDAIPNAKSLRGFEAIFSAKQKLEQICPRAVSCANILAVISLV</sequence>
<comment type="caution">
    <text evidence="1">The sequence shown here is derived from an EMBL/GenBank/DDBJ whole genome shotgun (WGS) entry which is preliminary data.</text>
</comment>
<organism evidence="1 2">
    <name type="scientific">Diphasiastrum complanatum</name>
    <name type="common">Issler's clubmoss</name>
    <name type="synonym">Lycopodium complanatum</name>
    <dbReference type="NCBI Taxonomy" id="34168"/>
    <lineage>
        <taxon>Eukaryota</taxon>
        <taxon>Viridiplantae</taxon>
        <taxon>Streptophyta</taxon>
        <taxon>Embryophyta</taxon>
        <taxon>Tracheophyta</taxon>
        <taxon>Lycopodiopsida</taxon>
        <taxon>Lycopodiales</taxon>
        <taxon>Lycopodiaceae</taxon>
        <taxon>Lycopodioideae</taxon>
        <taxon>Diphasiastrum</taxon>
    </lineage>
</organism>
<reference evidence="2" key="1">
    <citation type="journal article" date="2024" name="Proc. Natl. Acad. Sci. U.S.A.">
        <title>Extraordinary preservation of gene collinearity over three hundred million years revealed in homosporous lycophytes.</title>
        <authorList>
            <person name="Li C."/>
            <person name="Wickell D."/>
            <person name="Kuo L.Y."/>
            <person name="Chen X."/>
            <person name="Nie B."/>
            <person name="Liao X."/>
            <person name="Peng D."/>
            <person name="Ji J."/>
            <person name="Jenkins J."/>
            <person name="Williams M."/>
            <person name="Shu S."/>
            <person name="Plott C."/>
            <person name="Barry K."/>
            <person name="Rajasekar S."/>
            <person name="Grimwood J."/>
            <person name="Han X."/>
            <person name="Sun S."/>
            <person name="Hou Z."/>
            <person name="He W."/>
            <person name="Dai G."/>
            <person name="Sun C."/>
            <person name="Schmutz J."/>
            <person name="Leebens-Mack J.H."/>
            <person name="Li F.W."/>
            <person name="Wang L."/>
        </authorList>
    </citation>
    <scope>NUCLEOTIDE SEQUENCE [LARGE SCALE GENOMIC DNA]</scope>
    <source>
        <strain evidence="2">cv. PW_Plant_1</strain>
    </source>
</reference>
<evidence type="ECO:0000313" key="1">
    <source>
        <dbReference type="EMBL" id="KAJ7568512.1"/>
    </source>
</evidence>
<evidence type="ECO:0000313" key="2">
    <source>
        <dbReference type="Proteomes" id="UP001162992"/>
    </source>
</evidence>
<name>A0ACC2EPV6_DIPCM</name>
<dbReference type="Proteomes" id="UP001162992">
    <property type="component" value="Chromosome 1"/>
</dbReference>
<proteinExistence type="predicted"/>
<accession>A0ACC2EPV6</accession>
<protein>
    <submittedName>
        <fullName evidence="1">Uncharacterized protein</fullName>
    </submittedName>
</protein>
<dbReference type="EMBL" id="CM055092">
    <property type="protein sequence ID" value="KAJ7568512.1"/>
    <property type="molecule type" value="Genomic_DNA"/>
</dbReference>
<keyword evidence="2" id="KW-1185">Reference proteome</keyword>